<reference evidence="4" key="1">
    <citation type="journal article" date="2019" name="Int. J. Syst. Evol. Microbiol.">
        <title>The Global Catalogue of Microorganisms (GCM) 10K type strain sequencing project: providing services to taxonomists for standard genome sequencing and annotation.</title>
        <authorList>
            <consortium name="The Broad Institute Genomics Platform"/>
            <consortium name="The Broad Institute Genome Sequencing Center for Infectious Disease"/>
            <person name="Wu L."/>
            <person name="Ma J."/>
        </authorList>
    </citation>
    <scope>NUCLEOTIDE SEQUENCE [LARGE SCALE GENOMIC DNA]</scope>
    <source>
        <strain evidence="4">NBRC 102520</strain>
    </source>
</reference>
<feature type="domain" description="SnoaL-like" evidence="2">
    <location>
        <begin position="27"/>
        <end position="144"/>
    </location>
</feature>
<proteinExistence type="predicted"/>
<keyword evidence="4" id="KW-1185">Reference proteome</keyword>
<accession>A0ABQ6B7J8</accession>
<dbReference type="EMBL" id="BSOW01000028">
    <property type="protein sequence ID" value="GLR89816.1"/>
    <property type="molecule type" value="Genomic_DNA"/>
</dbReference>
<keyword evidence="1" id="KW-0732">Signal</keyword>
<dbReference type="InterPro" id="IPR032710">
    <property type="entry name" value="NTF2-like_dom_sf"/>
</dbReference>
<organism evidence="3 4">
    <name type="scientific">Bradyrhizobium iriomotense</name>
    <dbReference type="NCBI Taxonomy" id="441950"/>
    <lineage>
        <taxon>Bacteria</taxon>
        <taxon>Pseudomonadati</taxon>
        <taxon>Pseudomonadota</taxon>
        <taxon>Alphaproteobacteria</taxon>
        <taxon>Hyphomicrobiales</taxon>
        <taxon>Nitrobacteraceae</taxon>
        <taxon>Bradyrhizobium</taxon>
    </lineage>
</organism>
<protein>
    <recommendedName>
        <fullName evidence="2">SnoaL-like domain-containing protein</fullName>
    </recommendedName>
</protein>
<evidence type="ECO:0000256" key="1">
    <source>
        <dbReference type="SAM" id="SignalP"/>
    </source>
</evidence>
<gene>
    <name evidence="3" type="ORF">GCM10007857_65300</name>
</gene>
<dbReference type="Pfam" id="PF13474">
    <property type="entry name" value="SnoaL_3"/>
    <property type="match status" value="1"/>
</dbReference>
<dbReference type="NCBIfam" id="TIGR02246">
    <property type="entry name" value="SgcJ/EcaC family oxidoreductase"/>
    <property type="match status" value="1"/>
</dbReference>
<feature type="signal peptide" evidence="1">
    <location>
        <begin position="1"/>
        <end position="19"/>
    </location>
</feature>
<evidence type="ECO:0000313" key="3">
    <source>
        <dbReference type="EMBL" id="GLR89816.1"/>
    </source>
</evidence>
<dbReference type="Proteomes" id="UP001156905">
    <property type="component" value="Unassembled WGS sequence"/>
</dbReference>
<dbReference type="InterPro" id="IPR011944">
    <property type="entry name" value="Steroid_delta5-4_isomerase"/>
</dbReference>
<evidence type="ECO:0000259" key="2">
    <source>
        <dbReference type="Pfam" id="PF13474"/>
    </source>
</evidence>
<name>A0ABQ6B7J8_9BRAD</name>
<dbReference type="RefSeq" id="WP_284272198.1">
    <property type="nucleotide sequence ID" value="NZ_BSOW01000028.1"/>
</dbReference>
<dbReference type="InterPro" id="IPR037401">
    <property type="entry name" value="SnoaL-like"/>
</dbReference>
<dbReference type="Gene3D" id="3.10.450.50">
    <property type="match status" value="1"/>
</dbReference>
<evidence type="ECO:0000313" key="4">
    <source>
        <dbReference type="Proteomes" id="UP001156905"/>
    </source>
</evidence>
<feature type="chain" id="PRO_5046339570" description="SnoaL-like domain-containing protein" evidence="1">
    <location>
        <begin position="20"/>
        <end position="147"/>
    </location>
</feature>
<dbReference type="SUPFAM" id="SSF54427">
    <property type="entry name" value="NTF2-like"/>
    <property type="match status" value="1"/>
</dbReference>
<sequence length="147" mass="15776">MRTFLSAVALVASVATAHAGPKEDAYQVVEKWGKAFTNGEVDAIVNLYAPDALMIGTLGKAVLTKPEQIRKYFDVALNSDKPRTAILDSSEATVIDDSTVVIVGFDTITGTKDGQQTVGKGRVTFVVAKRGSDWMIVHMHRSPLPAT</sequence>
<comment type="caution">
    <text evidence="3">The sequence shown here is derived from an EMBL/GenBank/DDBJ whole genome shotgun (WGS) entry which is preliminary data.</text>
</comment>